<gene>
    <name evidence="2" type="ORF">POVWA1_042810</name>
    <name evidence="1" type="ORF">POVWA2_006190</name>
</gene>
<dbReference type="EMBL" id="FLRE01000024">
    <property type="protein sequence ID" value="SBT31803.1"/>
    <property type="molecule type" value="Genomic_DNA"/>
</dbReference>
<evidence type="ECO:0000313" key="1">
    <source>
        <dbReference type="EMBL" id="SBT31803.1"/>
    </source>
</evidence>
<reference evidence="4" key="1">
    <citation type="submission" date="2016-05" db="EMBL/GenBank/DDBJ databases">
        <authorList>
            <person name="Naeem R."/>
        </authorList>
    </citation>
    <scope>NUCLEOTIDE SEQUENCE [LARGE SCALE GENOMIC DNA]</scope>
</reference>
<protein>
    <submittedName>
        <fullName evidence="1">Uncharacterized protein</fullName>
    </submittedName>
</protein>
<reference evidence="3" key="2">
    <citation type="submission" date="2016-05" db="EMBL/GenBank/DDBJ databases">
        <authorList>
            <person name="Naeem Raeece"/>
        </authorList>
    </citation>
    <scope>NUCLEOTIDE SEQUENCE [LARGE SCALE GENOMIC DNA]</scope>
</reference>
<reference evidence="1" key="3">
    <citation type="submission" date="2016-05" db="EMBL/GenBank/DDBJ databases">
        <authorList>
            <person name="Lavstsen T."/>
            <person name="Jespersen J.S."/>
        </authorList>
    </citation>
    <scope>NUCLEOTIDE SEQUENCE [LARGE SCALE GENOMIC DNA]</scope>
</reference>
<dbReference type="Proteomes" id="UP000078550">
    <property type="component" value="Unassembled WGS sequence"/>
</dbReference>
<evidence type="ECO:0000313" key="4">
    <source>
        <dbReference type="Proteomes" id="UP000078555"/>
    </source>
</evidence>
<accession>A0A1A8YJT8</accession>
<proteinExistence type="predicted"/>
<name>A0A1A8YJT8_PLAOA</name>
<sequence length="109" mass="12158">MPSLPCLRKFCAPIGDDHLEITQSKVVQFIQAYTQVVNISQMEMHLLIFNLFLATCHFLKGTKKRGAYRVIYAGKVRLAVMRVRSGTGVALGAGSTCAKTHMRMRPAME</sequence>
<keyword evidence="4" id="KW-1185">Reference proteome</keyword>
<evidence type="ECO:0000313" key="3">
    <source>
        <dbReference type="Proteomes" id="UP000078550"/>
    </source>
</evidence>
<dbReference type="AlphaFoldDB" id="A0A1A8YJT8"/>
<dbReference type="EMBL" id="FLRD01000116">
    <property type="protein sequence ID" value="SBT40818.1"/>
    <property type="molecule type" value="Genomic_DNA"/>
</dbReference>
<evidence type="ECO:0000313" key="2">
    <source>
        <dbReference type="EMBL" id="SBT40818.1"/>
    </source>
</evidence>
<dbReference type="Proteomes" id="UP000078555">
    <property type="component" value="Unassembled WGS sequence"/>
</dbReference>
<organism evidence="1 3">
    <name type="scientific">Plasmodium ovale wallikeri</name>
    <dbReference type="NCBI Taxonomy" id="864142"/>
    <lineage>
        <taxon>Eukaryota</taxon>
        <taxon>Sar</taxon>
        <taxon>Alveolata</taxon>
        <taxon>Apicomplexa</taxon>
        <taxon>Aconoidasida</taxon>
        <taxon>Haemosporida</taxon>
        <taxon>Plasmodiidae</taxon>
        <taxon>Plasmodium</taxon>
        <taxon>Plasmodium (Plasmodium)</taxon>
    </lineage>
</organism>